<evidence type="ECO:0000256" key="1">
    <source>
        <dbReference type="ARBA" id="ARBA00004123"/>
    </source>
</evidence>
<evidence type="ECO:0000256" key="5">
    <source>
        <dbReference type="ARBA" id="ARBA00023242"/>
    </source>
</evidence>
<feature type="region of interest" description="Disordered" evidence="7">
    <location>
        <begin position="1359"/>
        <end position="1386"/>
    </location>
</feature>
<organism evidence="9 10">
    <name type="scientific">Nakaseomyces bracarensis</name>
    <dbReference type="NCBI Taxonomy" id="273131"/>
    <lineage>
        <taxon>Eukaryota</taxon>
        <taxon>Fungi</taxon>
        <taxon>Dikarya</taxon>
        <taxon>Ascomycota</taxon>
        <taxon>Saccharomycotina</taxon>
        <taxon>Saccharomycetes</taxon>
        <taxon>Saccharomycetales</taxon>
        <taxon>Saccharomycetaceae</taxon>
        <taxon>Nakaseomyces</taxon>
    </lineage>
</organism>
<sequence length="1708" mass="195110">MVLGKDRKGKSRALDLLDKHLNEKNKSRSPTMSNRNSELENLLRKDRIVSSPDTTMESRGGDSLLEDMTLSPTPKRKAVTSTAEALVKRRRVFSVNELASQPSEPDYSAPLADLRPKLTHSQSETTTESPSSKSVAFSDHVGDDSEIRSTNSSPRHSPISKPRKSILRNTPKTIVKSECNDNGNSLHLSSPSMDNEALSLTRDPNIGPDDIKFWVSGEIHSLMNPQSVQEFTKLFNGAIKILSLSSNEEYAEKKFEVYASLNNILSNGALKNTGDVNERKILCVTEHFPQITDICIKHLEEEQVLLIKNDSKKDPFSIRLYVQIMKFFTNLLSSYKIIRYLVTKEDQAEKCKRIFKQSIDVLQHKNSNKVMINTQLNFLREEKFSTQLLDDTAIDTIISALSNIKEIPSTNVICEKLMILKQFLVKYPKKMVAQIPSWLPQDVICRILFSSDQFSTKIGFAAISVLLELLKRCIDHPAAHEKVFQCLQVEKAKDILPQIYHKSFFSSSINEHPGIDDVTVSYLLRSHILNIILEKKEYKLAMDLWLALMGLLFNNKKRITFLLTDEGKKWIDLNIECLKEDSPKSRLLSLKVWRIMIFCISNNHKYLESHELIELVSFLIKPIKTVLHDVDQESTFTGINYLMNDYVFSTCGITHQQGNYQSVSYLLTHLWKPIVDLILEMKHSNSKRHELISQWVQLLLAALGRQSDDESYRGLHPIKVIASEGIQVQDIAVIPPQVFATVTDELYNIILPIVIQDHEIDYSIAHLLIIRYIEKLSASDKTTKALYKSISLLSALYQSNSADQNVLNLIIPDIVTLAITFKNVIFSADPLDFRNFILSFDPFISQINEGLVSVVKILFEQISKENISGVYLLEGILSLQDTSCDLSAINWVGSKLLAETVHEYDFLMYSRIVAKIGEPETISNFFDLAEKLEFNVDLEDLLQINVWNSAGLVSFLELYIAKFKIDILDLLHLLKKSGKISDLAVFDYFFELVPEQQKLNVLKDLIIEYPNLISAPSLKNSNFLLRLVLSLDHLKKLLPYLRYLSNEVRLEILDRMIRFDMLESILYYKDDLFKDYLLKNDGSSLDSQRESLQINLISYILDKKCLELLLFVKDLPLLETTNEYLYRRIEKSMVEEMLFIPPDVLLTIDDNNLAKINFTDMIRIFLETKPANESLELIKLLIHREKVTMITRCKNEIFDYFVGLNNTDDMKTQQNAIKLFSDMISMVFSNRKKVDIGFFSQFVARLPNIASKYLYDLSLGFTQHQQFRAGKFRNSNSFSDLKNHLMKWSVPIMDQLGLLPLESEYIIKKEEEQTIITPPDNEIENEIKYTDTEKGSENDVIRITTSTQQIITQKTLNPPHIFEGNAENGQHSDLENGDNNTDQTEVDQMRKNSCVDQDVKDNSGDVVNNNEIQKLEMTKIAENNENLEQKQRKDISMDAPGPHSPNKIGLPDPNDTVIENHNTLRSKIPKSNGPDFEYNNVEDPLIAVKIPIFKGSSKKRSYPGPAAQSDFDEKIASGDLNSKPNVTLHKIPIYNMGSRRKIEPNTSNNEDFTTEKPLSLAEEKVVSESPNTQNSKLKIPIFNSSLFSGNGSQQMILQKSNHPNNLKSFKQQGIKEDADVATGSELLRNEEDDYLLNEIDDSITIEDIQGIKKHFPSRKARKLISRLRNINSNDISTFSAEETRNVRIELLDFLMKLEYHTINDHSSS</sequence>
<protein>
    <recommendedName>
        <fullName evidence="8">Telomere-associated protein Rif1 N-terminal domain-containing protein</fullName>
    </recommendedName>
</protein>
<name>A0ABR4P0X1_9SACH</name>
<keyword evidence="6" id="KW-0131">Cell cycle</keyword>
<comment type="subcellular location">
    <subcellularLocation>
        <location evidence="2">Chromosome</location>
        <location evidence="2">Telomere</location>
    </subcellularLocation>
    <subcellularLocation>
        <location evidence="1">Nucleus</location>
    </subcellularLocation>
</comment>
<dbReference type="PANTHER" id="PTHR22928:SF3">
    <property type="entry name" value="TELOMERE-ASSOCIATED PROTEIN RIF1"/>
    <property type="match status" value="1"/>
</dbReference>
<feature type="compositionally biased region" description="Low complexity" evidence="7">
    <location>
        <begin position="119"/>
        <end position="134"/>
    </location>
</feature>
<evidence type="ECO:0000256" key="6">
    <source>
        <dbReference type="ARBA" id="ARBA00023306"/>
    </source>
</evidence>
<feature type="compositionally biased region" description="Polar residues" evidence="7">
    <location>
        <begin position="1367"/>
        <end position="1383"/>
    </location>
</feature>
<feature type="domain" description="Telomere-associated protein Rif1 N-terminal" evidence="8">
    <location>
        <begin position="309"/>
        <end position="634"/>
    </location>
</feature>
<evidence type="ECO:0000256" key="3">
    <source>
        <dbReference type="ARBA" id="ARBA00022454"/>
    </source>
</evidence>
<evidence type="ECO:0000313" key="10">
    <source>
        <dbReference type="Proteomes" id="UP001623330"/>
    </source>
</evidence>
<evidence type="ECO:0000259" key="8">
    <source>
        <dbReference type="Pfam" id="PF12231"/>
    </source>
</evidence>
<proteinExistence type="predicted"/>
<accession>A0ABR4P0X1</accession>
<evidence type="ECO:0000313" key="9">
    <source>
        <dbReference type="EMBL" id="KAL3235275.1"/>
    </source>
</evidence>
<keyword evidence="3" id="KW-0158">Chromosome</keyword>
<dbReference type="PANTHER" id="PTHR22928">
    <property type="entry name" value="TELOMERE-ASSOCIATED PROTEIN RIF1"/>
    <property type="match status" value="1"/>
</dbReference>
<gene>
    <name evidence="9" type="ORF">RNJ44_00034</name>
</gene>
<feature type="region of interest" description="Disordered" evidence="7">
    <location>
        <begin position="19"/>
        <end position="82"/>
    </location>
</feature>
<keyword evidence="4" id="KW-0779">Telomere</keyword>
<dbReference type="CDD" id="cd14267">
    <property type="entry name" value="Rif1_CTD_C-II_like"/>
    <property type="match status" value="1"/>
</dbReference>
<evidence type="ECO:0000256" key="2">
    <source>
        <dbReference type="ARBA" id="ARBA00004574"/>
    </source>
</evidence>
<dbReference type="Gene3D" id="6.10.140.1760">
    <property type="match status" value="1"/>
</dbReference>
<comment type="caution">
    <text evidence="9">The sequence shown here is derived from an EMBL/GenBank/DDBJ whole genome shotgun (WGS) entry which is preliminary data.</text>
</comment>
<feature type="compositionally biased region" description="Polar residues" evidence="7">
    <location>
        <begin position="180"/>
        <end position="193"/>
    </location>
</feature>
<evidence type="ECO:0000256" key="7">
    <source>
        <dbReference type="SAM" id="MobiDB-lite"/>
    </source>
</evidence>
<reference evidence="9 10" key="1">
    <citation type="submission" date="2024-05" db="EMBL/GenBank/DDBJ databases">
        <title>Long read based assembly of the Candida bracarensis genome reveals expanded adhesin content.</title>
        <authorList>
            <person name="Marcet-Houben M."/>
            <person name="Ksiezopolska E."/>
            <person name="Gabaldon T."/>
        </authorList>
    </citation>
    <scope>NUCLEOTIDE SEQUENCE [LARGE SCALE GENOMIC DNA]</scope>
    <source>
        <strain evidence="9 10">CBM6</strain>
    </source>
</reference>
<dbReference type="Proteomes" id="UP001623330">
    <property type="component" value="Unassembled WGS sequence"/>
</dbReference>
<evidence type="ECO:0000256" key="4">
    <source>
        <dbReference type="ARBA" id="ARBA00022895"/>
    </source>
</evidence>
<feature type="compositionally biased region" description="Basic and acidic residues" evidence="7">
    <location>
        <begin position="37"/>
        <end position="48"/>
    </location>
</feature>
<dbReference type="InterPro" id="IPR022031">
    <property type="entry name" value="Rif1_N"/>
</dbReference>
<keyword evidence="10" id="KW-1185">Reference proteome</keyword>
<dbReference type="EMBL" id="JBEVYD010000001">
    <property type="protein sequence ID" value="KAL3235275.1"/>
    <property type="molecule type" value="Genomic_DNA"/>
</dbReference>
<dbReference type="Pfam" id="PF12231">
    <property type="entry name" value="Rif1_N"/>
    <property type="match status" value="1"/>
</dbReference>
<feature type="region of interest" description="Disordered" evidence="7">
    <location>
        <begin position="118"/>
        <end position="196"/>
    </location>
</feature>
<keyword evidence="5" id="KW-0539">Nucleus</keyword>